<dbReference type="Pfam" id="PF12172">
    <property type="entry name" value="zf-ChsH2"/>
    <property type="match status" value="1"/>
</dbReference>
<evidence type="ECO:0000313" key="3">
    <source>
        <dbReference type="Proteomes" id="UP001165422"/>
    </source>
</evidence>
<organism evidence="2 3">
    <name type="scientific">Clostridium aromativorans</name>
    <dbReference type="NCBI Taxonomy" id="2836848"/>
    <lineage>
        <taxon>Bacteria</taxon>
        <taxon>Bacillati</taxon>
        <taxon>Bacillota</taxon>
        <taxon>Clostridia</taxon>
        <taxon>Eubacteriales</taxon>
        <taxon>Clostridiaceae</taxon>
        <taxon>Clostridium</taxon>
    </lineage>
</organism>
<proteinExistence type="predicted"/>
<dbReference type="Gene3D" id="6.20.210.10">
    <property type="entry name" value="Nin one binding (NOB1), Zn-ribbon-like"/>
    <property type="match status" value="1"/>
</dbReference>
<dbReference type="InterPro" id="IPR052513">
    <property type="entry name" value="Thioester_dehydratase-like"/>
</dbReference>
<protein>
    <submittedName>
        <fullName evidence="2">Zinc ribbon domain-containing protein</fullName>
    </submittedName>
</protein>
<dbReference type="PANTHER" id="PTHR34075">
    <property type="entry name" value="BLR3430 PROTEIN"/>
    <property type="match status" value="1"/>
</dbReference>
<dbReference type="InterPro" id="IPR022002">
    <property type="entry name" value="ChsH2_Znr"/>
</dbReference>
<keyword evidence="3" id="KW-1185">Reference proteome</keyword>
<comment type="caution">
    <text evidence="2">The sequence shown here is derived from an EMBL/GenBank/DDBJ whole genome shotgun (WGS) entry which is preliminary data.</text>
</comment>
<gene>
    <name evidence="2" type="ORF">LN736_11930</name>
</gene>
<dbReference type="InterPro" id="IPR012340">
    <property type="entry name" value="NA-bd_OB-fold"/>
</dbReference>
<dbReference type="SUPFAM" id="SSF50249">
    <property type="entry name" value="Nucleic acid-binding proteins"/>
    <property type="match status" value="1"/>
</dbReference>
<reference evidence="2" key="1">
    <citation type="submission" date="2021-11" db="EMBL/GenBank/DDBJ databases">
        <authorList>
            <person name="Qingchun L."/>
            <person name="Dong Z."/>
            <person name="Zongwei Q."/>
            <person name="Jia Z."/>
            <person name="Duotao L."/>
        </authorList>
    </citation>
    <scope>NUCLEOTIDE SEQUENCE</scope>
    <source>
        <strain evidence="2">WLY-B-L2</strain>
    </source>
</reference>
<evidence type="ECO:0000313" key="2">
    <source>
        <dbReference type="EMBL" id="MCC9295567.1"/>
    </source>
</evidence>
<accession>A0ABS8N6Z9</accession>
<dbReference type="InterPro" id="IPR036283">
    <property type="entry name" value="NOB1_Zf-like_sf"/>
</dbReference>
<sequence length="113" mass="12707">MGEKMYAYRCTACGKLHHPKHYVCKKCGNRTFEKIPLEGDAKLLTYTKVYNLPEGYMKPYLYFGVAEFKNGLKVTGQLEVGNPVIGMKLISTVGVVKESVNKNCCGFIFKEAK</sequence>
<dbReference type="Proteomes" id="UP001165422">
    <property type="component" value="Unassembled WGS sequence"/>
</dbReference>
<evidence type="ECO:0000259" key="1">
    <source>
        <dbReference type="Pfam" id="PF12172"/>
    </source>
</evidence>
<name>A0ABS8N6Z9_9CLOT</name>
<dbReference type="RefSeq" id="WP_150355687.1">
    <property type="nucleotide sequence ID" value="NZ_JAJJPB010000015.1"/>
</dbReference>
<dbReference type="PANTHER" id="PTHR34075:SF5">
    <property type="entry name" value="BLR3430 PROTEIN"/>
    <property type="match status" value="1"/>
</dbReference>
<feature type="domain" description="ChsH2 rubredoxin-like zinc ribbon" evidence="1">
    <location>
        <begin position="7"/>
        <end position="33"/>
    </location>
</feature>
<dbReference type="EMBL" id="JAJJPB010000015">
    <property type="protein sequence ID" value="MCC9295567.1"/>
    <property type="molecule type" value="Genomic_DNA"/>
</dbReference>